<accession>A0ABR3X5C8</accession>
<evidence type="ECO:0000256" key="2">
    <source>
        <dbReference type="ARBA" id="ARBA00023002"/>
    </source>
</evidence>
<dbReference type="Gene3D" id="3.40.50.720">
    <property type="entry name" value="NAD(P)-binding Rossmann-like Domain"/>
    <property type="match status" value="1"/>
</dbReference>
<dbReference type="PANTHER" id="PTHR24320:SF283">
    <property type="entry name" value="RETINOL DEHYDROGENASE 11"/>
    <property type="match status" value="1"/>
</dbReference>
<dbReference type="Proteomes" id="UP001583177">
    <property type="component" value="Unassembled WGS sequence"/>
</dbReference>
<sequence>MSQFTAQTTAEEVCEAFPSQIKGRTFLITGASANGLGAKNATALAKYSPAQIILVSRSKPKVDPVIDEIKSTDSNISVKFVSCELSDQDSIRSAAETIIADEDISKIDVVINNAGLMAILEYTVDKKGNEMQFSTNHLGHFLLTNLIMPKILAAGAGARIINLTSHGHRIGPFRFNDPRFTNGTAYDPWSAYGQSKSANVLFTVELARRFKSRNMQAFAVHPGLIVTTGLGSHMDFMAQLPALLAATKKNNPGVEWSVDGHMKDESQGCASVLLAALDPGMESETGAYVEDCAVGKASEFATDLESADKLWAYSEELVGQKFDMT</sequence>
<dbReference type="InterPro" id="IPR002347">
    <property type="entry name" value="SDR_fam"/>
</dbReference>
<dbReference type="SUPFAM" id="SSF51735">
    <property type="entry name" value="NAD(P)-binding Rossmann-fold domains"/>
    <property type="match status" value="1"/>
</dbReference>
<comment type="caution">
    <text evidence="4">The sequence shown here is derived from an EMBL/GenBank/DDBJ whole genome shotgun (WGS) entry which is preliminary data.</text>
</comment>
<organism evidence="4 5">
    <name type="scientific">Diaporthe australafricana</name>
    <dbReference type="NCBI Taxonomy" id="127596"/>
    <lineage>
        <taxon>Eukaryota</taxon>
        <taxon>Fungi</taxon>
        <taxon>Dikarya</taxon>
        <taxon>Ascomycota</taxon>
        <taxon>Pezizomycotina</taxon>
        <taxon>Sordariomycetes</taxon>
        <taxon>Sordariomycetidae</taxon>
        <taxon>Diaporthales</taxon>
        <taxon>Diaporthaceae</taxon>
        <taxon>Diaporthe</taxon>
    </lineage>
</organism>
<reference evidence="4 5" key="1">
    <citation type="journal article" date="2024" name="IMA Fungus">
        <title>IMA Genome - F19 : A genome assembly and annotation guide to empower mycologists, including annotated draft genome sequences of Ceratocystis pirilliformis, Diaporthe australafricana, Fusarium ophioides, Paecilomyces lecythidis, and Sporothrix stenoceras.</title>
        <authorList>
            <person name="Aylward J."/>
            <person name="Wilson A.M."/>
            <person name="Visagie C.M."/>
            <person name="Spraker J."/>
            <person name="Barnes I."/>
            <person name="Buitendag C."/>
            <person name="Ceriani C."/>
            <person name="Del Mar Angel L."/>
            <person name="du Plessis D."/>
            <person name="Fuchs T."/>
            <person name="Gasser K."/>
            <person name="Kramer D."/>
            <person name="Li W."/>
            <person name="Munsamy K."/>
            <person name="Piso A."/>
            <person name="Price J.L."/>
            <person name="Sonnekus B."/>
            <person name="Thomas C."/>
            <person name="van der Nest A."/>
            <person name="van Dijk A."/>
            <person name="van Heerden A."/>
            <person name="van Vuuren N."/>
            <person name="Yilmaz N."/>
            <person name="Duong T.A."/>
            <person name="van der Merwe N.A."/>
            <person name="Wingfield M.J."/>
            <person name="Wingfield B.D."/>
        </authorList>
    </citation>
    <scope>NUCLEOTIDE SEQUENCE [LARGE SCALE GENOMIC DNA]</scope>
    <source>
        <strain evidence="4 5">CMW 18300</strain>
    </source>
</reference>
<dbReference type="PANTHER" id="PTHR24320">
    <property type="entry name" value="RETINOL DEHYDROGENASE"/>
    <property type="match status" value="1"/>
</dbReference>
<dbReference type="Pfam" id="PF00106">
    <property type="entry name" value="adh_short"/>
    <property type="match status" value="1"/>
</dbReference>
<evidence type="ECO:0000313" key="4">
    <source>
        <dbReference type="EMBL" id="KAL1871149.1"/>
    </source>
</evidence>
<name>A0ABR3X5C8_9PEZI</name>
<dbReference type="InterPro" id="IPR036291">
    <property type="entry name" value="NAD(P)-bd_dom_sf"/>
</dbReference>
<dbReference type="PRINTS" id="PR00081">
    <property type="entry name" value="GDHRDH"/>
</dbReference>
<evidence type="ECO:0000256" key="3">
    <source>
        <dbReference type="RuleBase" id="RU000363"/>
    </source>
</evidence>
<evidence type="ECO:0008006" key="6">
    <source>
        <dbReference type="Google" id="ProtNLM"/>
    </source>
</evidence>
<evidence type="ECO:0000256" key="1">
    <source>
        <dbReference type="ARBA" id="ARBA00006484"/>
    </source>
</evidence>
<proteinExistence type="inferred from homology"/>
<comment type="similarity">
    <text evidence="1 3">Belongs to the short-chain dehydrogenases/reductases (SDR) family.</text>
</comment>
<keyword evidence="5" id="KW-1185">Reference proteome</keyword>
<evidence type="ECO:0000313" key="5">
    <source>
        <dbReference type="Proteomes" id="UP001583177"/>
    </source>
</evidence>
<gene>
    <name evidence="4" type="ORF">Daus18300_004894</name>
</gene>
<protein>
    <recommendedName>
        <fullName evidence="6">Short-chain dehydrogenase</fullName>
    </recommendedName>
</protein>
<keyword evidence="2" id="KW-0560">Oxidoreductase</keyword>
<dbReference type="EMBL" id="JAWRVE010000034">
    <property type="protein sequence ID" value="KAL1871149.1"/>
    <property type="molecule type" value="Genomic_DNA"/>
</dbReference>
<dbReference type="PRINTS" id="PR00080">
    <property type="entry name" value="SDRFAMILY"/>
</dbReference>